<dbReference type="Proteomes" id="UP000807504">
    <property type="component" value="Unassembled WGS sequence"/>
</dbReference>
<dbReference type="Gene3D" id="1.25.10.20">
    <property type="entry name" value="Vitellinogen, superhelical"/>
    <property type="match status" value="1"/>
</dbReference>
<reference evidence="7" key="1">
    <citation type="journal article" date="2020" name="bioRxiv">
        <title>Chromosome-level reference genome of the European wasp spider Argiope bruennichi: a resource for studies on range expansion and evolutionary adaptation.</title>
        <authorList>
            <person name="Sheffer M.M."/>
            <person name="Hoppe A."/>
            <person name="Krehenwinkel H."/>
            <person name="Uhl G."/>
            <person name="Kuss A.W."/>
            <person name="Jensen L."/>
            <person name="Jensen C."/>
            <person name="Gillespie R.G."/>
            <person name="Hoff K.J."/>
            <person name="Prost S."/>
        </authorList>
    </citation>
    <scope>NUCLEOTIDE SEQUENCE</scope>
</reference>
<dbReference type="PANTHER" id="PTHR13024:SF0">
    <property type="entry name" value="MICROSOMAL TRIACYLGLYCEROL TRANSFER PROTEIN"/>
    <property type="match status" value="1"/>
</dbReference>
<dbReference type="InterPro" id="IPR015816">
    <property type="entry name" value="Vitellinogen_b-sht_N"/>
</dbReference>
<dbReference type="InterPro" id="IPR045811">
    <property type="entry name" value="MTP_lip-bd"/>
</dbReference>
<dbReference type="Gene3D" id="2.30.230.10">
    <property type="entry name" value="Lipovitellin, beta-sheet shell regions, chain A"/>
    <property type="match status" value="1"/>
</dbReference>
<dbReference type="GO" id="GO:0005548">
    <property type="term" value="F:phospholipid transporter activity"/>
    <property type="evidence" value="ECO:0007669"/>
    <property type="project" value="InterPro"/>
</dbReference>
<reference evidence="7" key="2">
    <citation type="submission" date="2020-06" db="EMBL/GenBank/DDBJ databases">
        <authorList>
            <person name="Sheffer M."/>
        </authorList>
    </citation>
    <scope>NUCLEOTIDE SEQUENCE</scope>
</reference>
<keyword evidence="3" id="KW-0732">Signal</keyword>
<evidence type="ECO:0000256" key="2">
    <source>
        <dbReference type="ARBA" id="ARBA00022448"/>
    </source>
</evidence>
<dbReference type="GO" id="GO:0008289">
    <property type="term" value="F:lipid binding"/>
    <property type="evidence" value="ECO:0007669"/>
    <property type="project" value="InterPro"/>
</dbReference>
<dbReference type="PROSITE" id="PS51211">
    <property type="entry name" value="VITELLOGENIN"/>
    <property type="match status" value="1"/>
</dbReference>
<name>A0A8T0E109_ARGBR</name>
<evidence type="ECO:0000256" key="3">
    <source>
        <dbReference type="ARBA" id="ARBA00022729"/>
    </source>
</evidence>
<sequence length="939" mass="104808">MEEEKILKIGGKGFWAIRPRGDRRLRFTTFGGLDLFPFFRQGPRVRGGWVLKLFSGKDHGGYGFFLILTVVGLGSTFEIGTTNKYSYETTVAVTEKCGLDSESPVGHSLKANVHITGVWKSPQNDLKKLLKIEILKPKLSVSTKSGLSEHRSELNKLSSSASYVLWEDGVPKKIWDDPAEHYTLRNLKRGIVSFLQHRRKDQDTRETDVSGECDVIYKIEGNSIRRRKGNCIHSKFDKSLSQGNGIRSASTVHQSTTDCEWKDGKISKCKSTEYVKLYSNAWHRPSLCVDERSGLALDDTGKDANIFQNEDLESVIEELKKSQAGLEAGILETVLVMNEEKPKKRQLKPTITRLQKDLATENLATVSSVKAFYKLLPIIRTSSAEEILQVLKNDKFEDVMPQILDLVAACATKNCLKAAFEFFDDETEYNALLERFIVSLSILPRPSADFIKQLRELNNTWDFLEKDRGDLVESSVLMTLGTILKTYAQNPAVADLKVIEDTRIYLEEGLKKCDPESEFCTLNYLRSLRNAALPRSARVFLEYAVKGGKDALEAVLGLKNIPIHLLPPENQPELLKVFHQIGAFQDRSTRAFAAELLLKQHPNRGVLKSILKALSNDDDIEFAAFLASKIDHLMSLDPKLRKSIADILSDKDINYYLTLAQKGQSSLFRRHMVSVEGTNVTYGLEMEMLEGGMLKRTVFDVSFENAAGDQSLLSVGLFASGLGSVAGQSSETEEEEDSNPTAGMNLGFLDSYLRPYVFFRSTSELMGHAWSGTASEQTPVLQCILSFSDDEKVVVLSNGMIVRGQLRGVLSADSSASAKISLWNRNSKSLVKSDASLLVRGVVTLDAGFVVTQGTIQFSGESGIDFKVDLDFYESPFTTCLQMEHPDVTVKSDVFRSVKIPATDYELKRTKRKTISIPGRSFAFNEKNDEMCQTLNSET</sequence>
<dbReference type="EMBL" id="JABXBU010002231">
    <property type="protein sequence ID" value="KAF8763160.1"/>
    <property type="molecule type" value="Genomic_DNA"/>
</dbReference>
<dbReference type="SUPFAM" id="SSF48431">
    <property type="entry name" value="Lipovitellin-phosvitin complex, superhelical domain"/>
    <property type="match status" value="1"/>
</dbReference>
<evidence type="ECO:0000313" key="7">
    <source>
        <dbReference type="EMBL" id="KAF8763160.1"/>
    </source>
</evidence>
<dbReference type="AlphaFoldDB" id="A0A8T0E109"/>
<dbReference type="Pfam" id="PF19444">
    <property type="entry name" value="MTP_lip_bd"/>
    <property type="match status" value="1"/>
</dbReference>
<dbReference type="GO" id="GO:0005794">
    <property type="term" value="C:Golgi apparatus"/>
    <property type="evidence" value="ECO:0007669"/>
    <property type="project" value="TreeGrafter"/>
</dbReference>
<dbReference type="InterPro" id="IPR011030">
    <property type="entry name" value="Lipovitellin_superhlx_dom"/>
</dbReference>
<evidence type="ECO:0000256" key="4">
    <source>
        <dbReference type="ARBA" id="ARBA00022824"/>
    </source>
</evidence>
<feature type="domain" description="Vitellogenin" evidence="6">
    <location>
        <begin position="77"/>
        <end position="703"/>
    </location>
</feature>
<dbReference type="SMART" id="SM00638">
    <property type="entry name" value="LPD_N"/>
    <property type="match status" value="1"/>
</dbReference>
<evidence type="ECO:0000256" key="1">
    <source>
        <dbReference type="ARBA" id="ARBA00004240"/>
    </source>
</evidence>
<dbReference type="GO" id="GO:0016323">
    <property type="term" value="C:basolateral plasma membrane"/>
    <property type="evidence" value="ECO:0007669"/>
    <property type="project" value="TreeGrafter"/>
</dbReference>
<gene>
    <name evidence="7" type="ORF">HNY73_021369</name>
</gene>
<organism evidence="7 8">
    <name type="scientific">Argiope bruennichi</name>
    <name type="common">Wasp spider</name>
    <name type="synonym">Aranea bruennichi</name>
    <dbReference type="NCBI Taxonomy" id="94029"/>
    <lineage>
        <taxon>Eukaryota</taxon>
        <taxon>Metazoa</taxon>
        <taxon>Ecdysozoa</taxon>
        <taxon>Arthropoda</taxon>
        <taxon>Chelicerata</taxon>
        <taxon>Arachnida</taxon>
        <taxon>Araneae</taxon>
        <taxon>Araneomorphae</taxon>
        <taxon>Entelegynae</taxon>
        <taxon>Araneoidea</taxon>
        <taxon>Araneidae</taxon>
        <taxon>Argiope</taxon>
    </lineage>
</organism>
<dbReference type="InterPro" id="IPR001747">
    <property type="entry name" value="Vitellogenin_N"/>
</dbReference>
<keyword evidence="2" id="KW-0813">Transport</keyword>
<dbReference type="GO" id="GO:0005783">
    <property type="term" value="C:endoplasmic reticulum"/>
    <property type="evidence" value="ECO:0007669"/>
    <property type="project" value="UniProtKB-SubCell"/>
</dbReference>
<evidence type="ECO:0000256" key="5">
    <source>
        <dbReference type="PROSITE-ProRule" id="PRU00557"/>
    </source>
</evidence>
<keyword evidence="8" id="KW-1185">Reference proteome</keyword>
<protein>
    <submittedName>
        <fullName evidence="7">Microsomal triglyceride transfer protein like</fullName>
    </submittedName>
</protein>
<comment type="caution">
    <text evidence="5">Lacks conserved residue(s) required for the propagation of feature annotation.</text>
</comment>
<dbReference type="SUPFAM" id="SSF56968">
    <property type="entry name" value="Lipovitellin-phosvitin complex, beta-sheet shell regions"/>
    <property type="match status" value="1"/>
</dbReference>
<dbReference type="InterPro" id="IPR015819">
    <property type="entry name" value="Lipid_transp_b-sht_shell"/>
</dbReference>
<dbReference type="Pfam" id="PF01347">
    <property type="entry name" value="Vitellogenin_N"/>
    <property type="match status" value="1"/>
</dbReference>
<evidence type="ECO:0000313" key="8">
    <source>
        <dbReference type="Proteomes" id="UP000807504"/>
    </source>
</evidence>
<accession>A0A8T0E109</accession>
<keyword evidence="4" id="KW-0256">Endoplasmic reticulum</keyword>
<evidence type="ECO:0000259" key="6">
    <source>
        <dbReference type="PROSITE" id="PS51211"/>
    </source>
</evidence>
<comment type="subcellular location">
    <subcellularLocation>
        <location evidence="1">Endoplasmic reticulum</location>
    </subcellularLocation>
</comment>
<dbReference type="GO" id="GO:0042157">
    <property type="term" value="P:lipoprotein metabolic process"/>
    <property type="evidence" value="ECO:0007669"/>
    <property type="project" value="TreeGrafter"/>
</dbReference>
<comment type="caution">
    <text evidence="7">The sequence shown here is derived from an EMBL/GenBank/DDBJ whole genome shotgun (WGS) entry which is preliminary data.</text>
</comment>
<proteinExistence type="predicted"/>
<dbReference type="InterPro" id="IPR039988">
    <property type="entry name" value="MTTP"/>
</dbReference>
<dbReference type="PANTHER" id="PTHR13024">
    <property type="entry name" value="MICROSOMAL TRIGLYCERIDE TRANSFER PROTEIN, LARGE SUBUNIT"/>
    <property type="match status" value="1"/>
</dbReference>